<dbReference type="Pfam" id="PF00646">
    <property type="entry name" value="F-box"/>
    <property type="match status" value="1"/>
</dbReference>
<dbReference type="PROSITE" id="PS50181">
    <property type="entry name" value="FBOX"/>
    <property type="match status" value="1"/>
</dbReference>
<dbReference type="InterPro" id="IPR001810">
    <property type="entry name" value="F-box_dom"/>
</dbReference>
<accession>A0A835LMT0</accession>
<protein>
    <recommendedName>
        <fullName evidence="1">F-box domain-containing protein</fullName>
    </recommendedName>
</protein>
<dbReference type="Gene3D" id="1.20.1280.50">
    <property type="match status" value="1"/>
</dbReference>
<name>A0A835LMT0_9MAGN</name>
<proteinExistence type="predicted"/>
<organism evidence="2 3">
    <name type="scientific">Coptis chinensis</name>
    <dbReference type="NCBI Taxonomy" id="261450"/>
    <lineage>
        <taxon>Eukaryota</taxon>
        <taxon>Viridiplantae</taxon>
        <taxon>Streptophyta</taxon>
        <taxon>Embryophyta</taxon>
        <taxon>Tracheophyta</taxon>
        <taxon>Spermatophyta</taxon>
        <taxon>Magnoliopsida</taxon>
        <taxon>Ranunculales</taxon>
        <taxon>Ranunculaceae</taxon>
        <taxon>Coptidoideae</taxon>
        <taxon>Coptis</taxon>
    </lineage>
</organism>
<gene>
    <name evidence="2" type="ORF">IFM89_019676</name>
</gene>
<sequence>MENLPQEITSNILSRLHFKQTRKYRCVCKLWRIILSHPTFPTTHLAQLSKLSPDILLHFKAVSPLFGSRIYYLEDDETILKRPIYPLTLADEHFLADSFNDHYPYILGSCNGFICLFSPIVELNGGDPVFLIPRNPIYVFNPITRNYSKFPLFDIPEFHTRGWSDLRRDKWFSGFGYVDSKMEYKLVLVVFTGGNSLPQVFDNQVLVYTLGSTTWRKKVGIAPDVLRKSNEEIASPAFVNGSLHWITVNKSSSKQGPCIVFFNLDAEEFGFVPTFKSHLGKETYRYRPYQLGIFEQYLSVVECSYNSYISIWVMKKYNVKESWVKQFSIKQGSAWCSCQTAKLIKVRNNGDLLLLIDNSYMVSYNTITGKRRLIQVAWEGKHRRYILKAQTLVGSLISLKSAFGMDAETTTSMKRKR</sequence>
<dbReference type="InterPro" id="IPR006527">
    <property type="entry name" value="F-box-assoc_dom_typ1"/>
</dbReference>
<dbReference type="SUPFAM" id="SSF81383">
    <property type="entry name" value="F-box domain"/>
    <property type="match status" value="1"/>
</dbReference>
<feature type="domain" description="F-box" evidence="1">
    <location>
        <begin position="1"/>
        <end position="48"/>
    </location>
</feature>
<evidence type="ECO:0000259" key="1">
    <source>
        <dbReference type="PROSITE" id="PS50181"/>
    </source>
</evidence>
<dbReference type="OrthoDB" id="1867629at2759"/>
<dbReference type="PANTHER" id="PTHR31672">
    <property type="entry name" value="BNACNNG10540D PROTEIN"/>
    <property type="match status" value="1"/>
</dbReference>
<dbReference type="Proteomes" id="UP000631114">
    <property type="component" value="Unassembled WGS sequence"/>
</dbReference>
<evidence type="ECO:0000313" key="2">
    <source>
        <dbReference type="EMBL" id="KAF9601403.1"/>
    </source>
</evidence>
<dbReference type="PANTHER" id="PTHR31672:SF13">
    <property type="entry name" value="F-BOX PROTEIN CPR30-LIKE"/>
    <property type="match status" value="1"/>
</dbReference>
<dbReference type="EMBL" id="JADFTS010000006">
    <property type="protein sequence ID" value="KAF9601403.1"/>
    <property type="molecule type" value="Genomic_DNA"/>
</dbReference>
<keyword evidence="3" id="KW-1185">Reference proteome</keyword>
<dbReference type="AlphaFoldDB" id="A0A835LMT0"/>
<dbReference type="Pfam" id="PF07734">
    <property type="entry name" value="FBA_1"/>
    <property type="match status" value="1"/>
</dbReference>
<reference evidence="2 3" key="1">
    <citation type="submission" date="2020-10" db="EMBL/GenBank/DDBJ databases">
        <title>The Coptis chinensis genome and diversification of protoberbering-type alkaloids.</title>
        <authorList>
            <person name="Wang B."/>
            <person name="Shu S."/>
            <person name="Song C."/>
            <person name="Liu Y."/>
        </authorList>
    </citation>
    <scope>NUCLEOTIDE SEQUENCE [LARGE SCALE GENOMIC DNA]</scope>
    <source>
        <strain evidence="2">HL-2020</strain>
        <tissue evidence="2">Leaf</tissue>
    </source>
</reference>
<dbReference type="InterPro" id="IPR036047">
    <property type="entry name" value="F-box-like_dom_sf"/>
</dbReference>
<dbReference type="InterPro" id="IPR050796">
    <property type="entry name" value="SCF_F-box_component"/>
</dbReference>
<comment type="caution">
    <text evidence="2">The sequence shown here is derived from an EMBL/GenBank/DDBJ whole genome shotgun (WGS) entry which is preliminary data.</text>
</comment>
<evidence type="ECO:0000313" key="3">
    <source>
        <dbReference type="Proteomes" id="UP000631114"/>
    </source>
</evidence>